<dbReference type="Pfam" id="PF01641">
    <property type="entry name" value="SelR"/>
    <property type="match status" value="1"/>
</dbReference>
<dbReference type="Gene3D" id="2.170.150.20">
    <property type="entry name" value="Peptide methionine sulfoxide reductase"/>
    <property type="match status" value="1"/>
</dbReference>
<dbReference type="PANTHER" id="PTHR10173">
    <property type="entry name" value="METHIONINE SULFOXIDE REDUCTASE"/>
    <property type="match status" value="1"/>
</dbReference>
<reference evidence="6 7" key="1">
    <citation type="submission" date="2024-02" db="EMBL/GenBank/DDBJ databases">
        <title>Marinospirillum sp. MEB 164 isolated from Lonar lake sediment.</title>
        <authorList>
            <person name="Joshi A."/>
            <person name="Thite S."/>
        </authorList>
    </citation>
    <scope>NUCLEOTIDE SEQUENCE [LARGE SCALE GENOMIC DNA]</scope>
    <source>
        <strain evidence="6 7">MEB164</strain>
    </source>
</reference>
<dbReference type="Proteomes" id="UP001621714">
    <property type="component" value="Unassembled WGS sequence"/>
</dbReference>
<evidence type="ECO:0000256" key="4">
    <source>
        <dbReference type="ARBA" id="ARBA00048488"/>
    </source>
</evidence>
<dbReference type="InterPro" id="IPR002579">
    <property type="entry name" value="Met_Sox_Rdtase_MsrB_dom"/>
</dbReference>
<evidence type="ECO:0000256" key="1">
    <source>
        <dbReference type="ARBA" id="ARBA00007174"/>
    </source>
</evidence>
<name>A0ABW8PZ26_9GAMM</name>
<comment type="caution">
    <text evidence="6">The sequence shown here is derived from an EMBL/GenBank/DDBJ whole genome shotgun (WGS) entry which is preliminary data.</text>
</comment>
<dbReference type="InterPro" id="IPR011057">
    <property type="entry name" value="Mss4-like_sf"/>
</dbReference>
<dbReference type="EMBL" id="JBANFI010000006">
    <property type="protein sequence ID" value="MFK7161537.1"/>
    <property type="molecule type" value="Genomic_DNA"/>
</dbReference>
<evidence type="ECO:0000259" key="5">
    <source>
        <dbReference type="PROSITE" id="PS51790"/>
    </source>
</evidence>
<proteinExistence type="inferred from homology"/>
<feature type="domain" description="MsrB" evidence="5">
    <location>
        <begin position="18"/>
        <end position="140"/>
    </location>
</feature>
<dbReference type="PANTHER" id="PTHR10173:SF52">
    <property type="entry name" value="METHIONINE-R-SULFOXIDE REDUCTASE B1"/>
    <property type="match status" value="1"/>
</dbReference>
<dbReference type="GO" id="GO:0033743">
    <property type="term" value="F:peptide-methionine (R)-S-oxide reductase activity"/>
    <property type="evidence" value="ECO:0007669"/>
    <property type="project" value="UniProtKB-EC"/>
</dbReference>
<comment type="catalytic activity">
    <reaction evidence="4">
        <text>L-methionyl-[protein] + [thioredoxin]-disulfide + H2O = L-methionyl-(R)-S-oxide-[protein] + [thioredoxin]-dithiol</text>
        <dbReference type="Rhea" id="RHEA:24164"/>
        <dbReference type="Rhea" id="RHEA-COMP:10698"/>
        <dbReference type="Rhea" id="RHEA-COMP:10700"/>
        <dbReference type="Rhea" id="RHEA-COMP:12313"/>
        <dbReference type="Rhea" id="RHEA-COMP:12314"/>
        <dbReference type="ChEBI" id="CHEBI:15377"/>
        <dbReference type="ChEBI" id="CHEBI:16044"/>
        <dbReference type="ChEBI" id="CHEBI:29950"/>
        <dbReference type="ChEBI" id="CHEBI:45764"/>
        <dbReference type="ChEBI" id="CHEBI:50058"/>
        <dbReference type="EC" id="1.8.4.12"/>
    </reaction>
</comment>
<keyword evidence="3 6" id="KW-0560">Oxidoreductase</keyword>
<keyword evidence="7" id="KW-1185">Reference proteome</keyword>
<dbReference type="SUPFAM" id="SSF51316">
    <property type="entry name" value="Mss4-like"/>
    <property type="match status" value="1"/>
</dbReference>
<protein>
    <recommendedName>
        <fullName evidence="2">peptide-methionine (R)-S-oxide reductase</fullName>
        <ecNumber evidence="2">1.8.4.12</ecNumber>
    </recommendedName>
</protein>
<dbReference type="PROSITE" id="PS51790">
    <property type="entry name" value="MSRB"/>
    <property type="match status" value="1"/>
</dbReference>
<dbReference type="EC" id="1.8.4.12" evidence="2"/>
<accession>A0ABW8PZ26</accession>
<gene>
    <name evidence="6" type="primary">msrB</name>
    <name evidence="6" type="ORF">V6U78_10855</name>
</gene>
<evidence type="ECO:0000256" key="3">
    <source>
        <dbReference type="ARBA" id="ARBA00023002"/>
    </source>
</evidence>
<evidence type="ECO:0000313" key="6">
    <source>
        <dbReference type="EMBL" id="MFK7161537.1"/>
    </source>
</evidence>
<comment type="similarity">
    <text evidence="1">Belongs to the MsrB Met sulfoxide reductase family.</text>
</comment>
<evidence type="ECO:0000256" key="2">
    <source>
        <dbReference type="ARBA" id="ARBA00012499"/>
    </source>
</evidence>
<evidence type="ECO:0000313" key="7">
    <source>
        <dbReference type="Proteomes" id="UP001621714"/>
    </source>
</evidence>
<organism evidence="6 7">
    <name type="scientific">Marinospirillum alkalitolerans</name>
    <dbReference type="NCBI Taxonomy" id="3123374"/>
    <lineage>
        <taxon>Bacteria</taxon>
        <taxon>Pseudomonadati</taxon>
        <taxon>Pseudomonadota</taxon>
        <taxon>Gammaproteobacteria</taxon>
        <taxon>Oceanospirillales</taxon>
        <taxon>Oceanospirillaceae</taxon>
        <taxon>Marinospirillum</taxon>
    </lineage>
</organism>
<dbReference type="InterPro" id="IPR028427">
    <property type="entry name" value="Met_Sox_Rdtase_MsrB"/>
</dbReference>
<dbReference type="NCBIfam" id="TIGR00357">
    <property type="entry name" value="peptide-methionine (R)-S-oxide reductase MsrB"/>
    <property type="match status" value="1"/>
</dbReference>
<sequence length="140" mass="15467">MSFSLRPDDVTPISPEERDQLALKLTEEQRHILLHEGTEAPFCGGYLAKSGPGTYHCALCDLALFDAAHKFDSGTGWPSFTQPLAANRLHQVADHRYGMQRVEVRCARCSGHQGHVFPDGPAPTGLRYCINSQALVFYPV</sequence>
<dbReference type="RefSeq" id="WP_405340542.1">
    <property type="nucleotide sequence ID" value="NZ_JBANFI010000006.1"/>
</dbReference>